<dbReference type="PANTHER" id="PTHR12387:SF0">
    <property type="entry name" value="26S PROTEASOME NON-ATPASE REGULATORY SUBUNIT 8"/>
    <property type="match status" value="1"/>
</dbReference>
<organism evidence="1">
    <name type="scientific">Hyperionvirus sp</name>
    <dbReference type="NCBI Taxonomy" id="2487770"/>
    <lineage>
        <taxon>Viruses</taxon>
        <taxon>Varidnaviria</taxon>
        <taxon>Bamfordvirae</taxon>
        <taxon>Nucleocytoviricota</taxon>
        <taxon>Megaviricetes</taxon>
        <taxon>Imitervirales</taxon>
        <taxon>Mimiviridae</taxon>
        <taxon>Klosneuvirinae</taxon>
    </lineage>
</organism>
<proteinExistence type="predicted"/>
<dbReference type="InterPro" id="IPR006746">
    <property type="entry name" value="26S_Psome_Rpn12"/>
</dbReference>
<dbReference type="Gene3D" id="1.25.40.990">
    <property type="match status" value="1"/>
</dbReference>
<dbReference type="GO" id="GO:0000502">
    <property type="term" value="C:proteasome complex"/>
    <property type="evidence" value="ECO:0007669"/>
    <property type="project" value="UniProtKB-KW"/>
</dbReference>
<name>A0A3G5AFM7_9VIRU</name>
<accession>A0A3G5AFM7</accession>
<gene>
    <name evidence="1" type="ORF">Hyperionvirus34_17</name>
</gene>
<dbReference type="EMBL" id="MK072416">
    <property type="protein sequence ID" value="AYV84693.1"/>
    <property type="molecule type" value="Genomic_DNA"/>
</dbReference>
<keyword evidence="1" id="KW-0647">Proteasome</keyword>
<sequence length="159" mass="18396">MDRLTELKKIYLGGASVEYSISVLEKCCFDSITKDDIAGFTKNFIQLKEFYSQRDSLLKMKILGLNLLRLLVEERLCEFYSELELIGDIEHPCIELAIKLAGDSKLVAVDDDIHVKYFIDKLILTRQKQKGRVGKVDEVDRWCPMENIRLLLKYGQICD</sequence>
<reference evidence="1" key="1">
    <citation type="submission" date="2018-10" db="EMBL/GenBank/DDBJ databases">
        <title>Hidden diversity of soil giant viruses.</title>
        <authorList>
            <person name="Schulz F."/>
            <person name="Alteio L."/>
            <person name="Goudeau D."/>
            <person name="Ryan E.M."/>
            <person name="Malmstrom R.R."/>
            <person name="Blanchard J."/>
            <person name="Woyke T."/>
        </authorList>
    </citation>
    <scope>NUCLEOTIDE SEQUENCE</scope>
    <source>
        <strain evidence="1">HYV1</strain>
    </source>
</reference>
<evidence type="ECO:0000313" key="1">
    <source>
        <dbReference type="EMBL" id="AYV84693.1"/>
    </source>
</evidence>
<dbReference type="PANTHER" id="PTHR12387">
    <property type="entry name" value="26S PROTEASOME NON-ATPASE REGULATORY SUBUNIT 8"/>
    <property type="match status" value="1"/>
</dbReference>
<protein>
    <submittedName>
        <fullName evidence="1">Putative 26S proteasome non-ATPase regulatory subunit 8-like protein</fullName>
    </submittedName>
</protein>
<dbReference type="GO" id="GO:0043161">
    <property type="term" value="P:proteasome-mediated ubiquitin-dependent protein catabolic process"/>
    <property type="evidence" value="ECO:0007669"/>
    <property type="project" value="TreeGrafter"/>
</dbReference>